<organism evidence="2 3">
    <name type="scientific">Desulfuribacillus alkaliarsenatis</name>
    <dbReference type="NCBI Taxonomy" id="766136"/>
    <lineage>
        <taxon>Bacteria</taxon>
        <taxon>Bacillati</taxon>
        <taxon>Bacillota</taxon>
        <taxon>Desulfuribacillia</taxon>
        <taxon>Desulfuribacillales</taxon>
        <taxon>Desulfuribacillaceae</taxon>
        <taxon>Desulfuribacillus</taxon>
    </lineage>
</organism>
<keyword evidence="3" id="KW-1185">Reference proteome</keyword>
<evidence type="ECO:0000256" key="1">
    <source>
        <dbReference type="SAM" id="Phobius"/>
    </source>
</evidence>
<reference evidence="2 3" key="1">
    <citation type="submission" date="2016-09" db="EMBL/GenBank/DDBJ databases">
        <title>Draft genome sequence for the type strain of Desulfuribacillus alkaliarsenatis AHT28, an obligately anaerobic, sulfidogenic bacterium isolated from Russian soda lake sediments.</title>
        <authorList>
            <person name="Abin C.A."/>
            <person name="Hollibaugh J.T."/>
        </authorList>
    </citation>
    <scope>NUCLEOTIDE SEQUENCE [LARGE SCALE GENOMIC DNA]</scope>
    <source>
        <strain evidence="2 3">AHT28</strain>
    </source>
</reference>
<dbReference type="RefSeq" id="WP_069641818.1">
    <property type="nucleotide sequence ID" value="NZ_MIJE01000001.1"/>
</dbReference>
<comment type="caution">
    <text evidence="2">The sequence shown here is derived from an EMBL/GenBank/DDBJ whole genome shotgun (WGS) entry which is preliminary data.</text>
</comment>
<evidence type="ECO:0000313" key="2">
    <source>
        <dbReference type="EMBL" id="OEF98326.1"/>
    </source>
</evidence>
<sequence>MISKKMNLLPIEYQQRYEVDTKAFLQKAIISLFVISFIAFLFLGKYQLYALEREITSLESQQRLLSEQSASLLSIQEELVKLEGQWTKYDTLGVQSIPLNEFLKDVTESTPKDIWYTTIELYQVMNDSDSQDTEQTNVNLQHERLHFNMKGYSQSVASVGQLAYILNQLSYTDKVVIDYSAEITLDTVSLIEFSIQGRITQ</sequence>
<gene>
    <name evidence="2" type="ORF">BHF68_01200</name>
</gene>
<feature type="transmembrane region" description="Helical" evidence="1">
    <location>
        <begin position="24"/>
        <end position="43"/>
    </location>
</feature>
<proteinExistence type="predicted"/>
<dbReference type="Proteomes" id="UP000094296">
    <property type="component" value="Unassembled WGS sequence"/>
</dbReference>
<accession>A0A1E5G580</accession>
<keyword evidence="1" id="KW-0812">Transmembrane</keyword>
<evidence type="ECO:0008006" key="4">
    <source>
        <dbReference type="Google" id="ProtNLM"/>
    </source>
</evidence>
<protein>
    <recommendedName>
        <fullName evidence="4">Fimbrial assembly protein</fullName>
    </recommendedName>
</protein>
<dbReference type="AlphaFoldDB" id="A0A1E5G580"/>
<evidence type="ECO:0000313" key="3">
    <source>
        <dbReference type="Proteomes" id="UP000094296"/>
    </source>
</evidence>
<dbReference type="STRING" id="766136.BHF68_01200"/>
<keyword evidence="1" id="KW-0472">Membrane</keyword>
<dbReference type="OrthoDB" id="9848133at2"/>
<keyword evidence="1" id="KW-1133">Transmembrane helix</keyword>
<name>A0A1E5G580_9FIRM</name>
<dbReference type="EMBL" id="MIJE01000001">
    <property type="protein sequence ID" value="OEF98326.1"/>
    <property type="molecule type" value="Genomic_DNA"/>
</dbReference>